<dbReference type="Gene3D" id="3.40.720.10">
    <property type="entry name" value="Alkaline Phosphatase, subunit A"/>
    <property type="match status" value="1"/>
</dbReference>
<dbReference type="InterPro" id="IPR044929">
    <property type="entry name" value="DNA/RNA_non-sp_Endonuclease_sf"/>
</dbReference>
<evidence type="ECO:0000256" key="4">
    <source>
        <dbReference type="ARBA" id="ARBA00022801"/>
    </source>
</evidence>
<comment type="subcellular location">
    <subcellularLocation>
        <location evidence="1">Secreted</location>
    </subcellularLocation>
</comment>
<reference evidence="9 10" key="1">
    <citation type="submission" date="2018-03" db="EMBL/GenBank/DDBJ databases">
        <title>Draft genome sequence of Rohu Carp (Labeo rohita).</title>
        <authorList>
            <person name="Das P."/>
            <person name="Kushwaha B."/>
            <person name="Joshi C.G."/>
            <person name="Kumar D."/>
            <person name="Nagpure N.S."/>
            <person name="Sahoo L."/>
            <person name="Das S.P."/>
            <person name="Bit A."/>
            <person name="Patnaik S."/>
            <person name="Meher P.K."/>
            <person name="Jayasankar P."/>
            <person name="Koringa P.G."/>
            <person name="Patel N.V."/>
            <person name="Hinsu A.T."/>
            <person name="Kumar R."/>
            <person name="Pandey M."/>
            <person name="Agarwal S."/>
            <person name="Srivastava S."/>
            <person name="Singh M."/>
            <person name="Iquebal M.A."/>
            <person name="Jaiswal S."/>
            <person name="Angadi U.B."/>
            <person name="Kumar N."/>
            <person name="Raza M."/>
            <person name="Shah T.M."/>
            <person name="Rai A."/>
            <person name="Jena J.K."/>
        </authorList>
    </citation>
    <scope>NUCLEOTIDE SEQUENCE [LARGE SCALE GENOMIC DNA]</scope>
    <source>
        <strain evidence="9">DASCIFA01</strain>
        <tissue evidence="9">Testis</tissue>
    </source>
</reference>
<dbReference type="InterPro" id="IPR017850">
    <property type="entry name" value="Alkaline_phosphatase_core_sf"/>
</dbReference>
<dbReference type="PROSITE" id="PS00524">
    <property type="entry name" value="SMB_1"/>
    <property type="match status" value="1"/>
</dbReference>
<organism evidence="9 10">
    <name type="scientific">Labeo rohita</name>
    <name type="common">Indian major carp</name>
    <name type="synonym">Cyprinus rohita</name>
    <dbReference type="NCBI Taxonomy" id="84645"/>
    <lineage>
        <taxon>Eukaryota</taxon>
        <taxon>Metazoa</taxon>
        <taxon>Chordata</taxon>
        <taxon>Craniata</taxon>
        <taxon>Vertebrata</taxon>
        <taxon>Euteleostomi</taxon>
        <taxon>Actinopterygii</taxon>
        <taxon>Neopterygii</taxon>
        <taxon>Teleostei</taxon>
        <taxon>Ostariophysi</taxon>
        <taxon>Cypriniformes</taxon>
        <taxon>Cyprinidae</taxon>
        <taxon>Labeoninae</taxon>
        <taxon>Labeonini</taxon>
        <taxon>Labeo</taxon>
    </lineage>
</organism>
<dbReference type="InterPro" id="IPR057991">
    <property type="entry name" value="TPR_TAF2_C"/>
</dbReference>
<keyword evidence="5" id="KW-1015">Disulfide bond</keyword>
<feature type="domain" description="SMB" evidence="8">
    <location>
        <begin position="356"/>
        <end position="400"/>
    </location>
</feature>
<dbReference type="Gene3D" id="3.40.570.10">
    <property type="entry name" value="Extracellular Endonuclease, subunit A"/>
    <property type="match status" value="1"/>
</dbReference>
<evidence type="ECO:0000259" key="8">
    <source>
        <dbReference type="PROSITE" id="PS50958"/>
    </source>
</evidence>
<dbReference type="STRING" id="84645.A0A498MB53"/>
<dbReference type="PANTHER" id="PTHR10151">
    <property type="entry name" value="ECTONUCLEOTIDE PYROPHOSPHATASE/PHOSPHODIESTERASE"/>
    <property type="match status" value="1"/>
</dbReference>
<dbReference type="GO" id="GO:0003676">
    <property type="term" value="F:nucleic acid binding"/>
    <property type="evidence" value="ECO:0007669"/>
    <property type="project" value="InterPro"/>
</dbReference>
<protein>
    <submittedName>
        <fullName evidence="9">Ectonucleotide pyrophosphatase phosphodiesterase family member 2</fullName>
    </submittedName>
</protein>
<evidence type="ECO:0000256" key="7">
    <source>
        <dbReference type="SAM" id="MobiDB-lite"/>
    </source>
</evidence>
<dbReference type="Pfam" id="PF25577">
    <property type="entry name" value="TPR_TAF2_C"/>
    <property type="match status" value="1"/>
</dbReference>
<dbReference type="Pfam" id="PF01033">
    <property type="entry name" value="Somatomedin_B"/>
    <property type="match status" value="1"/>
</dbReference>
<gene>
    <name evidence="9" type="ORF">ROHU_008142</name>
</gene>
<dbReference type="SMART" id="SM00201">
    <property type="entry name" value="SO"/>
    <property type="match status" value="1"/>
</dbReference>
<dbReference type="GO" id="GO:0047391">
    <property type="term" value="F:alkylglycerophosphoethanolamine phosphodiesterase activity"/>
    <property type="evidence" value="ECO:0007669"/>
    <property type="project" value="TreeGrafter"/>
</dbReference>
<sequence length="1516" mass="171689">MPVAMALLRDVQNLCPKEVLNFILDLIKYNDNRKNKFSDNYYRAELIDALTNSLTPAISINNEVRTVDNLNADVRLILEEITRFLNMEKLLPSYRNTITVSCLRAVRMLQKNGHIPSDPSLFKSYAQYGHFVDVRIAALEAVIDYTRVDRSSSELQWLLDLVQNDPVHYIRHEILSMLAKNPPFTKAADSLLCNEALVDQLWKLMNSGTCHDWRLRCDAVNLYYTLFGLTRPSCLPLPELGLVLNLKEKKAVLNPTIKSEQGLGGPELEEEHVVMEPALSGVAMAPQGLKRKAETPLGSSPEPGQVMQEEPSAKALLKSKVFSVMYLLSRYSVCEAYVVRRSGKARSSEESFSGSGGFECSKERCGETRNEQHACHCSEDCMAKGDCCTNYRSLCKGDVPWLQEECEEIKNHECPAGFVRPPVIMLSVDGFRASYMKRGSMVIPNIEKLRSCGTHAPYMRPVYPTKTYPNLYTITTGLYPESHGIVGNSMHDPGFDANFNIRGKEKLNHRWWGGQPIWITAVKQGVKAGTFFWPVPYVYAMHSEQLDSYGHKLGPHSTELDNALKDIDKVIGQLMNGLKQMKLHRCINIILVGDHGMEEAHCDRTEFLSSYMSNTEDIILIPGSLGRIRARNPNNSKYDAKVIVANLTCKKPDQHFKPYLKQHLPKRLHYANNHRIEEVHLMVERKWHIARKFYESKRNHGKCGFAGDHGYDNKINSMQTIFLGYGPSFKFKTKIPPFENIELYNVMCDLLGLKPAPNNGTHGSLNQLLRAPVYIPSMPEEVSKPNPTGPVTALNDDLGCNCEDKNKVEELNQRLRHVIDDNKNLPYGRPAAMFRTKYYILHHSDYISGYSEALFMPLWTSYTVSKQVDFTPLTEALSNCAQPDIRVSSAYSQSCSSYRADKQISYSFLYPPQLSSSQEARYEAVLITNTVPMYPAFKRVWSYFQKSLVRRYASERNGVNVVVGPIFDYDYNGLRDSAETIKQYVSGSVQIPSHYYIVVTSCLDYIQTVDSCTGPLSVFSFILPHRSDNDETCNSSEDETKWVEELIKTHTARIRDVELLTGLDFYRRTSRTYEEILSLKTYLHTYEKLTHVPPVPSEESSIEISSNESDDTVLLSDDSPTRKRRAEDEAGIMVKNILQTKPGGDGIIREYNKTKCLSDSNRRKMVNILAADMTEKHSSSPPKQVRELYAQGIIALFPYLRDPYAKLGYEHYYDPQSGQGYLSWKIKNIQRNSAPSETRRCVPQSFSGGPSAQREASSSTEVILTEEQYREAVSLMKHTSEEATVKVKMRETFQYRRKMIHDPSRCTDVLTEFPRYLDIKGLIELDFACLFGEKTAAKFLERWPTTFMQKVIQQSKGLNSSQELQDLIHCAESAVDTESNGGLASILLLLHLIPPSAQGRKKPGKMSASQAEKHIVIFKKAGTNIQEHLDSIKESTQPYLLAVGTKKSSIHGYYIILDKKAIPCKSVSVHSIKSANMPFDKRKERSDIIDASMDVHDYASPAVNEFDLCGLTCLKE</sequence>
<dbReference type="SUPFAM" id="SSF90188">
    <property type="entry name" value="Somatomedin B domain"/>
    <property type="match status" value="1"/>
</dbReference>
<evidence type="ECO:0000256" key="3">
    <source>
        <dbReference type="ARBA" id="ARBA00022723"/>
    </source>
</evidence>
<dbReference type="GO" id="GO:0005509">
    <property type="term" value="F:calcium ion binding"/>
    <property type="evidence" value="ECO:0007669"/>
    <property type="project" value="TreeGrafter"/>
</dbReference>
<dbReference type="InterPro" id="IPR020821">
    <property type="entry name" value="ENPP1-3/EXOG-like_nuc-like"/>
</dbReference>
<comment type="caution">
    <text evidence="9">The sequence shown here is derived from an EMBL/GenBank/DDBJ whole genome shotgun (WGS) entry which is preliminary data.</text>
</comment>
<evidence type="ECO:0000256" key="6">
    <source>
        <dbReference type="ARBA" id="ARBA00023180"/>
    </source>
</evidence>
<dbReference type="FunFam" id="4.10.410.20:FF:000001">
    <property type="entry name" value="Ectonucleotide pyrophosphatase/phosphodiesterase family member 2"/>
    <property type="match status" value="1"/>
</dbReference>
<dbReference type="SMART" id="SM00477">
    <property type="entry name" value="NUC"/>
    <property type="match status" value="1"/>
</dbReference>
<keyword evidence="3" id="KW-0479">Metal-binding</keyword>
<dbReference type="Gene3D" id="4.10.410.20">
    <property type="match status" value="1"/>
</dbReference>
<accession>A0A498MB53</accession>
<dbReference type="PROSITE" id="PS50958">
    <property type="entry name" value="SMB_2"/>
    <property type="match status" value="1"/>
</dbReference>
<dbReference type="FunFam" id="3.40.720.10:FF:000006">
    <property type="entry name" value="Ectonucleotide pyrophosphatase/phosphodiesterase family member 2"/>
    <property type="match status" value="1"/>
</dbReference>
<evidence type="ECO:0000313" key="10">
    <source>
        <dbReference type="Proteomes" id="UP000290572"/>
    </source>
</evidence>
<keyword evidence="6" id="KW-0325">Glycoprotein</keyword>
<dbReference type="EMBL" id="QBIY01012762">
    <property type="protein sequence ID" value="RXN17083.1"/>
    <property type="molecule type" value="Genomic_DNA"/>
</dbReference>
<keyword evidence="10" id="KW-1185">Reference proteome</keyword>
<dbReference type="InterPro" id="IPR036024">
    <property type="entry name" value="Somatomedin_B-like_dom_sf"/>
</dbReference>
<name>A0A498MB53_LABRO</name>
<dbReference type="PANTHER" id="PTHR10151:SF21">
    <property type="entry name" value="ECTONUCLEOTIDE PYROPHOSPHATASE_PHOSPHODIESTERASE FAMILY MEMBER 2"/>
    <property type="match status" value="1"/>
</dbReference>
<dbReference type="Pfam" id="PF01223">
    <property type="entry name" value="Endonuclease_NS"/>
    <property type="match status" value="1"/>
</dbReference>
<evidence type="ECO:0000256" key="1">
    <source>
        <dbReference type="ARBA" id="ARBA00004613"/>
    </source>
</evidence>
<evidence type="ECO:0000313" key="9">
    <source>
        <dbReference type="EMBL" id="RXN17083.1"/>
    </source>
</evidence>
<dbReference type="InterPro" id="IPR002591">
    <property type="entry name" value="Phosphodiest/P_Trfase"/>
</dbReference>
<dbReference type="CDD" id="cd16018">
    <property type="entry name" value="Enpp"/>
    <property type="match status" value="1"/>
</dbReference>
<dbReference type="GO" id="GO:0008270">
    <property type="term" value="F:zinc ion binding"/>
    <property type="evidence" value="ECO:0007669"/>
    <property type="project" value="TreeGrafter"/>
</dbReference>
<feature type="region of interest" description="Disordered" evidence="7">
    <location>
        <begin position="1094"/>
        <end position="1126"/>
    </location>
</feature>
<keyword evidence="4" id="KW-0378">Hydrolase</keyword>
<evidence type="ECO:0000256" key="2">
    <source>
        <dbReference type="ARBA" id="ARBA00022525"/>
    </source>
</evidence>
<feature type="region of interest" description="Disordered" evidence="7">
    <location>
        <begin position="1235"/>
        <end position="1260"/>
    </location>
</feature>
<dbReference type="GO" id="GO:0004622">
    <property type="term" value="F:phosphatidylcholine lysophospholipase activity"/>
    <property type="evidence" value="ECO:0007669"/>
    <property type="project" value="TreeGrafter"/>
</dbReference>
<dbReference type="SMART" id="SM00892">
    <property type="entry name" value="Endonuclease_NS"/>
    <property type="match status" value="1"/>
</dbReference>
<dbReference type="InterPro" id="IPR001604">
    <property type="entry name" value="Endo_G_ENPP1-like_dom"/>
</dbReference>
<feature type="compositionally biased region" description="Polar residues" evidence="7">
    <location>
        <begin position="1244"/>
        <end position="1260"/>
    </location>
</feature>
<dbReference type="InterPro" id="IPR044925">
    <property type="entry name" value="His-Me_finger_sf"/>
</dbReference>
<dbReference type="SUPFAM" id="SSF54060">
    <property type="entry name" value="His-Me finger endonucleases"/>
    <property type="match status" value="1"/>
</dbReference>
<feature type="compositionally biased region" description="Low complexity" evidence="7">
    <location>
        <begin position="1097"/>
        <end position="1107"/>
    </location>
</feature>
<dbReference type="GO" id="GO:0004528">
    <property type="term" value="F:phosphodiesterase I activity"/>
    <property type="evidence" value="ECO:0007669"/>
    <property type="project" value="TreeGrafter"/>
</dbReference>
<dbReference type="SUPFAM" id="SSF53649">
    <property type="entry name" value="Alkaline phosphatase-like"/>
    <property type="match status" value="1"/>
</dbReference>
<dbReference type="CDD" id="cd00091">
    <property type="entry name" value="NUC"/>
    <property type="match status" value="1"/>
</dbReference>
<keyword evidence="2" id="KW-0964">Secreted</keyword>
<dbReference type="InterPro" id="IPR001212">
    <property type="entry name" value="Somatomedin_B_dom"/>
</dbReference>
<dbReference type="GO" id="GO:0034638">
    <property type="term" value="P:phosphatidylcholine catabolic process"/>
    <property type="evidence" value="ECO:0007669"/>
    <property type="project" value="TreeGrafter"/>
</dbReference>
<dbReference type="Proteomes" id="UP000290572">
    <property type="component" value="Unassembled WGS sequence"/>
</dbReference>
<proteinExistence type="predicted"/>
<dbReference type="GO" id="GO:0005615">
    <property type="term" value="C:extracellular space"/>
    <property type="evidence" value="ECO:0007669"/>
    <property type="project" value="TreeGrafter"/>
</dbReference>
<dbReference type="Pfam" id="PF01663">
    <property type="entry name" value="Phosphodiest"/>
    <property type="match status" value="2"/>
</dbReference>
<evidence type="ECO:0000256" key="5">
    <source>
        <dbReference type="ARBA" id="ARBA00023157"/>
    </source>
</evidence>